<dbReference type="AlphaFoldDB" id="A0AA35ZIL3"/>
<dbReference type="EMBL" id="OX465083">
    <property type="protein sequence ID" value="CAI9293273.1"/>
    <property type="molecule type" value="Genomic_DNA"/>
</dbReference>
<name>A0AA35ZIL3_LACSI</name>
<sequence length="123" mass="14672">MYQSYSSICHNIQTMLGGFETKTREQWLPFRNDGKYYDVDYDKTSCEKVSKNLALGDKKFWNTFVSHQHSINIPLKTKLENIKEHEQVTKLHQQKNLYKKMHIHSLFHNLMIIILPVEVDVKF</sequence>
<evidence type="ECO:0000313" key="1">
    <source>
        <dbReference type="EMBL" id="CAI9293273.1"/>
    </source>
</evidence>
<keyword evidence="2" id="KW-1185">Reference proteome</keyword>
<dbReference type="Proteomes" id="UP001177003">
    <property type="component" value="Chromosome 7"/>
</dbReference>
<dbReference type="PANTHER" id="PTHR36796:SF1">
    <property type="entry name" value="PROTEIN KINASE SUPERFAMILY PROTEIN"/>
    <property type="match status" value="1"/>
</dbReference>
<evidence type="ECO:0000313" key="2">
    <source>
        <dbReference type="Proteomes" id="UP001177003"/>
    </source>
</evidence>
<protein>
    <submittedName>
        <fullName evidence="1">Uncharacterized protein</fullName>
    </submittedName>
</protein>
<gene>
    <name evidence="1" type="ORF">LSALG_LOCUS32299</name>
</gene>
<dbReference type="GO" id="GO:0009507">
    <property type="term" value="C:chloroplast"/>
    <property type="evidence" value="ECO:0007669"/>
    <property type="project" value="TreeGrafter"/>
</dbReference>
<organism evidence="1 2">
    <name type="scientific">Lactuca saligna</name>
    <name type="common">Willowleaf lettuce</name>
    <dbReference type="NCBI Taxonomy" id="75948"/>
    <lineage>
        <taxon>Eukaryota</taxon>
        <taxon>Viridiplantae</taxon>
        <taxon>Streptophyta</taxon>
        <taxon>Embryophyta</taxon>
        <taxon>Tracheophyta</taxon>
        <taxon>Spermatophyta</taxon>
        <taxon>Magnoliopsida</taxon>
        <taxon>eudicotyledons</taxon>
        <taxon>Gunneridae</taxon>
        <taxon>Pentapetalae</taxon>
        <taxon>asterids</taxon>
        <taxon>campanulids</taxon>
        <taxon>Asterales</taxon>
        <taxon>Asteraceae</taxon>
        <taxon>Cichorioideae</taxon>
        <taxon>Cichorieae</taxon>
        <taxon>Lactucinae</taxon>
        <taxon>Lactuca</taxon>
    </lineage>
</organism>
<dbReference type="PANTHER" id="PTHR36796">
    <property type="entry name" value="PROTEIN KINASE SUPERFAMILY PROTEIN"/>
    <property type="match status" value="1"/>
</dbReference>
<proteinExistence type="predicted"/>
<accession>A0AA35ZIL3</accession>
<reference evidence="1" key="1">
    <citation type="submission" date="2023-04" db="EMBL/GenBank/DDBJ databases">
        <authorList>
            <person name="Vijverberg K."/>
            <person name="Xiong W."/>
            <person name="Schranz E."/>
        </authorList>
    </citation>
    <scope>NUCLEOTIDE SEQUENCE</scope>
</reference>